<dbReference type="EMBL" id="KF602048">
    <property type="protein sequence ID" value="AHE38804.1"/>
    <property type="molecule type" value="Genomic_DNA"/>
</dbReference>
<reference evidence="1" key="1">
    <citation type="submission" date="2013-09" db="EMBL/GenBank/DDBJ databases">
        <title>Complete nucleotide sequence of Streptomyces linear plasmid pFRL3.</title>
        <authorList>
            <person name="Chen Z."/>
            <person name="Fang P."/>
            <person name="Qin Z."/>
        </authorList>
    </citation>
    <scope>NUCLEOTIDE SEQUENCE</scope>
    <source>
        <plasmid evidence="1">pFRL3</plasmid>
    </source>
</reference>
<proteinExistence type="predicted"/>
<gene>
    <name evidence="1" type="ORF">pFRL3_27</name>
</gene>
<sequence>MLDDVLGALWEAVGSPITPDAAHVSFGITETDQGLAWNPDGPLLISADRHVLTDAVDLSRTPVADALADLSEFLAPEFGDSLCFTLHPTDS</sequence>
<dbReference type="AlphaFoldDB" id="V9Z475"/>
<geneLocation type="plasmid" evidence="1">
    <name>pFRL3</name>
</geneLocation>
<evidence type="ECO:0000313" key="1">
    <source>
        <dbReference type="EMBL" id="AHE38804.1"/>
    </source>
</evidence>
<organism evidence="1">
    <name type="scientific">Streptomyces sp. FR1</name>
    <dbReference type="NCBI Taxonomy" id="349971"/>
    <lineage>
        <taxon>Bacteria</taxon>
        <taxon>Bacillati</taxon>
        <taxon>Actinomycetota</taxon>
        <taxon>Actinomycetes</taxon>
        <taxon>Kitasatosporales</taxon>
        <taxon>Streptomycetaceae</taxon>
        <taxon>Streptomyces</taxon>
    </lineage>
</organism>
<protein>
    <submittedName>
        <fullName evidence="1">Uncharacterized protein</fullName>
    </submittedName>
</protein>
<accession>V9Z475</accession>
<dbReference type="RefSeq" id="WP_024126186.1">
    <property type="nucleotide sequence ID" value="NC_023283.1"/>
</dbReference>
<keyword evidence="1" id="KW-0614">Plasmid</keyword>
<name>V9Z475_9ACTN</name>